<name>A0A2J4P6U8_9ENTR</name>
<dbReference type="Pfam" id="PF01019">
    <property type="entry name" value="G_glu_transpept"/>
    <property type="match status" value="1"/>
</dbReference>
<gene>
    <name evidence="3" type="primary">ggt</name>
    <name evidence="3" type="ORF">CWN50_37505</name>
</gene>
<evidence type="ECO:0000313" key="3">
    <source>
        <dbReference type="EMBL" id="PLL10678.1"/>
    </source>
</evidence>
<feature type="non-terminal residue" evidence="3">
    <location>
        <position position="186"/>
    </location>
</feature>
<keyword evidence="2" id="KW-0732">Signal</keyword>
<accession>A0A2J4P6U8</accession>
<organism evidence="3 4">
    <name type="scientific">Klebsiella michiganensis</name>
    <dbReference type="NCBI Taxonomy" id="1134687"/>
    <lineage>
        <taxon>Bacteria</taxon>
        <taxon>Pseudomonadati</taxon>
        <taxon>Pseudomonadota</taxon>
        <taxon>Gammaproteobacteria</taxon>
        <taxon>Enterobacterales</taxon>
        <taxon>Enterobacteriaceae</taxon>
        <taxon>Klebsiella/Raoultella group</taxon>
        <taxon>Klebsiella</taxon>
    </lineage>
</organism>
<evidence type="ECO:0000313" key="4">
    <source>
        <dbReference type="Proteomes" id="UP000234505"/>
    </source>
</evidence>
<evidence type="ECO:0000256" key="2">
    <source>
        <dbReference type="SAM" id="SignalP"/>
    </source>
</evidence>
<protein>
    <submittedName>
        <fullName evidence="3">Gamma-glutamyltransferase</fullName>
        <ecNumber evidence="3">2.3.2.2</ecNumber>
    </submittedName>
</protein>
<proteinExistence type="inferred from homology"/>
<dbReference type="InterPro" id="IPR051792">
    <property type="entry name" value="GGT_bact"/>
</dbReference>
<keyword evidence="3" id="KW-0012">Acyltransferase</keyword>
<comment type="caution">
    <text evidence="3">The sequence shown here is derived from an EMBL/GenBank/DDBJ whole genome shotgun (WGS) entry which is preliminary data.</text>
</comment>
<dbReference type="PRINTS" id="PR01210">
    <property type="entry name" value="GGTRANSPTASE"/>
</dbReference>
<dbReference type="EC" id="2.3.2.2" evidence="3"/>
<dbReference type="EMBL" id="PIDS01002499">
    <property type="protein sequence ID" value="PLL10678.1"/>
    <property type="molecule type" value="Genomic_DNA"/>
</dbReference>
<comment type="similarity">
    <text evidence="1">Belongs to the gamma-glutamyltransferase family.</text>
</comment>
<feature type="signal peptide" evidence="2">
    <location>
        <begin position="1"/>
        <end position="24"/>
    </location>
</feature>
<dbReference type="GO" id="GO:0103068">
    <property type="term" value="F:leukotriene C4 gamma-glutamyl transferase activity"/>
    <property type="evidence" value="ECO:0007669"/>
    <property type="project" value="UniProtKB-EC"/>
</dbReference>
<sequence>MIRTTLWRQVVIAALLAGGSFTVAADPAPPPVSYGVEEDVFHPVRAQQGMVASVDALATKVGVDILRQGGNAVDAAVAVGYALAVTHPQAGNIGGGGFMMLRTKDGNTTAIDFREMAPEQATRDMFLDDQGNPDSKKSLTSHLASGTPGTVAGFSLALEKYGTMPLNKVIRPAIKLAEEGFTVNDA</sequence>
<dbReference type="PANTHER" id="PTHR43199">
    <property type="entry name" value="GLUTATHIONE HYDROLASE"/>
    <property type="match status" value="1"/>
</dbReference>
<evidence type="ECO:0000256" key="1">
    <source>
        <dbReference type="ARBA" id="ARBA00009381"/>
    </source>
</evidence>
<reference evidence="3 4" key="1">
    <citation type="submission" date="2017-11" db="EMBL/GenBank/DDBJ databases">
        <authorList>
            <person name="Han C.G."/>
        </authorList>
    </citation>
    <scope>NUCLEOTIDE SEQUENCE [LARGE SCALE GENOMIC DNA]</scope>
    <source>
        <strain evidence="3 4">A11</strain>
    </source>
</reference>
<dbReference type="InterPro" id="IPR029055">
    <property type="entry name" value="Ntn_hydrolases_N"/>
</dbReference>
<dbReference type="AlphaFoldDB" id="A0A2J4P6U8"/>
<reference evidence="3 4" key="2">
    <citation type="submission" date="2018-01" db="EMBL/GenBank/DDBJ databases">
        <title>Genomic study of Klebsiella pneumoniae.</title>
        <authorList>
            <person name="Yang Y."/>
            <person name="Bicalho R."/>
        </authorList>
    </citation>
    <scope>NUCLEOTIDE SEQUENCE [LARGE SCALE GENOMIC DNA]</scope>
    <source>
        <strain evidence="3 4">A11</strain>
    </source>
</reference>
<dbReference type="PANTHER" id="PTHR43199:SF1">
    <property type="entry name" value="GLUTATHIONE HYDROLASE PROENZYME"/>
    <property type="match status" value="1"/>
</dbReference>
<dbReference type="Proteomes" id="UP000234505">
    <property type="component" value="Unassembled WGS sequence"/>
</dbReference>
<dbReference type="SUPFAM" id="SSF56235">
    <property type="entry name" value="N-terminal nucleophile aminohydrolases (Ntn hydrolases)"/>
    <property type="match status" value="1"/>
</dbReference>
<keyword evidence="3" id="KW-0808">Transferase</keyword>
<feature type="chain" id="PRO_5014445740" evidence="2">
    <location>
        <begin position="25"/>
        <end position="186"/>
    </location>
</feature>